<keyword evidence="5" id="KW-0998">Cell outer membrane</keyword>
<proteinExistence type="inferred from homology"/>
<dbReference type="Pfam" id="PF07980">
    <property type="entry name" value="SusD_RagB"/>
    <property type="match status" value="1"/>
</dbReference>
<feature type="domain" description="SusD-like N-terminal" evidence="8">
    <location>
        <begin position="21"/>
        <end position="227"/>
    </location>
</feature>
<reference evidence="9 10" key="1">
    <citation type="submission" date="2018-10" db="EMBL/GenBank/DDBJ databases">
        <title>Sphingobacterium sp. M05W1-28.</title>
        <authorList>
            <person name="Cai H."/>
        </authorList>
    </citation>
    <scope>NUCLEOTIDE SEQUENCE [LARGE SCALE GENOMIC DNA]</scope>
    <source>
        <strain evidence="9 10">M05W1-28</strain>
    </source>
</reference>
<comment type="caution">
    <text evidence="9">The sequence shown here is derived from an EMBL/GenBank/DDBJ whole genome shotgun (WGS) entry which is preliminary data.</text>
</comment>
<dbReference type="InterPro" id="IPR012944">
    <property type="entry name" value="SusD_RagB_dom"/>
</dbReference>
<dbReference type="Gene3D" id="1.25.40.390">
    <property type="match status" value="1"/>
</dbReference>
<name>A0A420VQR5_9SPHI</name>
<dbReference type="AlphaFoldDB" id="A0A420VQR5"/>
<evidence type="ECO:0000313" key="9">
    <source>
        <dbReference type="EMBL" id="RKO68691.1"/>
    </source>
</evidence>
<dbReference type="EMBL" id="RBWS01000027">
    <property type="protein sequence ID" value="RKO68691.1"/>
    <property type="molecule type" value="Genomic_DNA"/>
</dbReference>
<dbReference type="SUPFAM" id="SSF48452">
    <property type="entry name" value="TPR-like"/>
    <property type="match status" value="1"/>
</dbReference>
<dbReference type="GO" id="GO:0009279">
    <property type="term" value="C:cell outer membrane"/>
    <property type="evidence" value="ECO:0007669"/>
    <property type="project" value="UniProtKB-SubCell"/>
</dbReference>
<comment type="similarity">
    <text evidence="2">Belongs to the SusD family.</text>
</comment>
<dbReference type="InterPro" id="IPR033985">
    <property type="entry name" value="SusD-like_N"/>
</dbReference>
<dbReference type="Pfam" id="PF14322">
    <property type="entry name" value="SusD-like_3"/>
    <property type="match status" value="1"/>
</dbReference>
<feature type="domain" description="RagB/SusD" evidence="7">
    <location>
        <begin position="342"/>
        <end position="448"/>
    </location>
</feature>
<dbReference type="RefSeq" id="WP_121127138.1">
    <property type="nucleotide sequence ID" value="NZ_RBWS01000027.1"/>
</dbReference>
<evidence type="ECO:0000256" key="1">
    <source>
        <dbReference type="ARBA" id="ARBA00004442"/>
    </source>
</evidence>
<evidence type="ECO:0000256" key="2">
    <source>
        <dbReference type="ARBA" id="ARBA00006275"/>
    </source>
</evidence>
<evidence type="ECO:0000259" key="7">
    <source>
        <dbReference type="Pfam" id="PF07980"/>
    </source>
</evidence>
<keyword evidence="10" id="KW-1185">Reference proteome</keyword>
<feature type="signal peptide" evidence="6">
    <location>
        <begin position="1"/>
        <end position="22"/>
    </location>
</feature>
<sequence>MMKTLLYAAVLILVSSCSGSFLEVKTDQSLVIPYRIEDYQAILDDAFRTMNTKASIVLGTIAADEIQVDEEQLANLTPVHQRNAYLWKKEDLFEGEQSDDWNFGYRRILYANQVIEGIQKIKPDNAQLDAWSNVRGSALFFRAFNYYQLAQLFCEVYDEKNAKTQLGLPLRTEPDISLKIPRSTLQQTYDLILKDLNEAEELLPIEPTIKQRPSRLAVSALRARIYLQLRKYDLALAEANRALSRKSTLLDFNTVPFDPNSFATLQPLATVNPEIIFDFSGSIPEIQRIGLYCVNQKYFANYRDGDLRKKLFFKDFNSFKIFIGSTSFSGGPLYGFAVDELQLIAAECEARAGNLNKALDRINTLRKNRFEKHVDYELHSSDKKVVMQWILEERQRELVFRGLRWEDLRRLNKEMEYPITLGKTFNSELIRIEPNDPRYVFPIPPNAIAIGGYEQNSR</sequence>
<dbReference type="Proteomes" id="UP000282423">
    <property type="component" value="Unassembled WGS sequence"/>
</dbReference>
<evidence type="ECO:0000256" key="5">
    <source>
        <dbReference type="ARBA" id="ARBA00023237"/>
    </source>
</evidence>
<feature type="chain" id="PRO_5019566657" evidence="6">
    <location>
        <begin position="23"/>
        <end position="458"/>
    </location>
</feature>
<evidence type="ECO:0000256" key="3">
    <source>
        <dbReference type="ARBA" id="ARBA00022729"/>
    </source>
</evidence>
<evidence type="ECO:0000259" key="8">
    <source>
        <dbReference type="Pfam" id="PF14322"/>
    </source>
</evidence>
<dbReference type="OrthoDB" id="653598at2"/>
<evidence type="ECO:0000256" key="4">
    <source>
        <dbReference type="ARBA" id="ARBA00023136"/>
    </source>
</evidence>
<protein>
    <submittedName>
        <fullName evidence="9">RagB/SusD family nutrient uptake outer membrane protein</fullName>
    </submittedName>
</protein>
<evidence type="ECO:0000313" key="10">
    <source>
        <dbReference type="Proteomes" id="UP000282423"/>
    </source>
</evidence>
<comment type="subcellular location">
    <subcellularLocation>
        <location evidence="1">Cell outer membrane</location>
    </subcellularLocation>
</comment>
<dbReference type="PROSITE" id="PS51257">
    <property type="entry name" value="PROKAR_LIPOPROTEIN"/>
    <property type="match status" value="1"/>
</dbReference>
<accession>A0A420VQR5</accession>
<gene>
    <name evidence="9" type="ORF">D7322_26165</name>
</gene>
<organism evidence="9 10">
    <name type="scientific">Sphingobacterium puteale</name>
    <dbReference type="NCBI Taxonomy" id="2420510"/>
    <lineage>
        <taxon>Bacteria</taxon>
        <taxon>Pseudomonadati</taxon>
        <taxon>Bacteroidota</taxon>
        <taxon>Sphingobacteriia</taxon>
        <taxon>Sphingobacteriales</taxon>
        <taxon>Sphingobacteriaceae</taxon>
        <taxon>Sphingobacterium</taxon>
    </lineage>
</organism>
<dbReference type="InterPro" id="IPR011990">
    <property type="entry name" value="TPR-like_helical_dom_sf"/>
</dbReference>
<keyword evidence="4" id="KW-0472">Membrane</keyword>
<evidence type="ECO:0000256" key="6">
    <source>
        <dbReference type="SAM" id="SignalP"/>
    </source>
</evidence>
<keyword evidence="3 6" id="KW-0732">Signal</keyword>